<feature type="transmembrane region" description="Helical" evidence="1">
    <location>
        <begin position="12"/>
        <end position="32"/>
    </location>
</feature>
<proteinExistence type="predicted"/>
<protein>
    <submittedName>
        <fullName evidence="2">RDD family protein</fullName>
    </submittedName>
</protein>
<dbReference type="PANTHER" id="PTHR38480:SF1">
    <property type="entry name" value="SLR0254 PROTEIN"/>
    <property type="match status" value="1"/>
</dbReference>
<evidence type="ECO:0000313" key="2">
    <source>
        <dbReference type="EMBL" id="EQD59179.1"/>
    </source>
</evidence>
<feature type="non-terminal residue" evidence="2">
    <location>
        <position position="76"/>
    </location>
</feature>
<comment type="caution">
    <text evidence="2">The sequence shown here is derived from an EMBL/GenBank/DDBJ whole genome shotgun (WGS) entry which is preliminary data.</text>
</comment>
<sequence length="76" mass="7851">MGAGESLVRNVVRLVDFLPFAYGVGVVTMFVAQGSRRLGDLAAGTVVIRERTVAADPGSADRRGPILVVSDAGPPV</sequence>
<name>T1C1M6_9ZZZZ</name>
<keyword evidence="1" id="KW-1133">Transmembrane helix</keyword>
<reference evidence="2" key="1">
    <citation type="submission" date="2013-08" db="EMBL/GenBank/DDBJ databases">
        <authorList>
            <person name="Mendez C."/>
            <person name="Richter M."/>
            <person name="Ferrer M."/>
            <person name="Sanchez J."/>
        </authorList>
    </citation>
    <scope>NUCLEOTIDE SEQUENCE</scope>
</reference>
<reference evidence="2" key="2">
    <citation type="journal article" date="2014" name="ISME J.">
        <title>Microbial stratification in low pH oxic and suboxic macroscopic growths along an acid mine drainage.</title>
        <authorList>
            <person name="Mendez-Garcia C."/>
            <person name="Mesa V."/>
            <person name="Sprenger R.R."/>
            <person name="Richter M."/>
            <person name="Diez M.S."/>
            <person name="Solano J."/>
            <person name="Bargiela R."/>
            <person name="Golyshina O.V."/>
            <person name="Manteca A."/>
            <person name="Ramos J.L."/>
            <person name="Gallego J.R."/>
            <person name="Llorente I."/>
            <person name="Martins Dos Santos V.A."/>
            <person name="Jensen O.N."/>
            <person name="Pelaez A.I."/>
            <person name="Sanchez J."/>
            <person name="Ferrer M."/>
        </authorList>
    </citation>
    <scope>NUCLEOTIDE SEQUENCE</scope>
</reference>
<organism evidence="2">
    <name type="scientific">mine drainage metagenome</name>
    <dbReference type="NCBI Taxonomy" id="410659"/>
    <lineage>
        <taxon>unclassified sequences</taxon>
        <taxon>metagenomes</taxon>
        <taxon>ecological metagenomes</taxon>
    </lineage>
</organism>
<dbReference type="EMBL" id="AUZY01005406">
    <property type="protein sequence ID" value="EQD59179.1"/>
    <property type="molecule type" value="Genomic_DNA"/>
</dbReference>
<keyword evidence="1" id="KW-0472">Membrane</keyword>
<keyword evidence="1" id="KW-0812">Transmembrane</keyword>
<gene>
    <name evidence="2" type="ORF">B1B_08320</name>
</gene>
<dbReference type="AlphaFoldDB" id="T1C1M6"/>
<dbReference type="PANTHER" id="PTHR38480">
    <property type="entry name" value="SLR0254 PROTEIN"/>
    <property type="match status" value="1"/>
</dbReference>
<accession>T1C1M6</accession>
<evidence type="ECO:0000256" key="1">
    <source>
        <dbReference type="SAM" id="Phobius"/>
    </source>
</evidence>